<keyword evidence="4 8" id="KW-0378">Hydrolase</keyword>
<comment type="caution">
    <text evidence="8">The sequence shown here is derived from an EMBL/GenBank/DDBJ whole genome shotgun (WGS) entry which is preliminary data.</text>
</comment>
<evidence type="ECO:0000256" key="3">
    <source>
        <dbReference type="ARBA" id="ARBA00022741"/>
    </source>
</evidence>
<dbReference type="GO" id="GO:0016787">
    <property type="term" value="F:hydrolase activity"/>
    <property type="evidence" value="ECO:0007669"/>
    <property type="project" value="UniProtKB-KW"/>
</dbReference>
<keyword evidence="2" id="KW-0479">Metal-binding</keyword>
<dbReference type="EC" id="3.6.1.41" evidence="1"/>
<dbReference type="NCBIfam" id="TIGR00488">
    <property type="entry name" value="bis(5'-nucleosyl)-tetraphosphatase (symmetrical) YqeK"/>
    <property type="match status" value="1"/>
</dbReference>
<keyword evidence="9" id="KW-1185">Reference proteome</keyword>
<dbReference type="RefSeq" id="WP_234970649.1">
    <property type="nucleotide sequence ID" value="NZ_FNWT01000006.1"/>
</dbReference>
<dbReference type="Pfam" id="PF01966">
    <property type="entry name" value="HD"/>
    <property type="match status" value="1"/>
</dbReference>
<dbReference type="Proteomes" id="UP000199135">
    <property type="component" value="Unassembled WGS sequence"/>
</dbReference>
<accession>A0A1H6JFM0</accession>
<reference evidence="8 9" key="1">
    <citation type="submission" date="2016-10" db="EMBL/GenBank/DDBJ databases">
        <authorList>
            <person name="Varghese N."/>
            <person name="Submissions S."/>
        </authorList>
    </citation>
    <scope>NUCLEOTIDE SEQUENCE [LARGE SCALE GENOMIC DNA]</scope>
    <source>
        <strain evidence="8 9">WCP15</strain>
    </source>
</reference>
<evidence type="ECO:0000256" key="2">
    <source>
        <dbReference type="ARBA" id="ARBA00022723"/>
    </source>
</evidence>
<evidence type="ECO:0000313" key="8">
    <source>
        <dbReference type="EMBL" id="SEH57896.1"/>
    </source>
</evidence>
<organism evidence="8 9">
    <name type="scientific">Parafannyhessea umbonata</name>
    <dbReference type="NCBI Taxonomy" id="604330"/>
    <lineage>
        <taxon>Bacteria</taxon>
        <taxon>Bacillati</taxon>
        <taxon>Actinomycetota</taxon>
        <taxon>Coriobacteriia</taxon>
        <taxon>Coriobacteriales</taxon>
        <taxon>Atopobiaceae</taxon>
        <taxon>Parafannyhessea</taxon>
    </lineage>
</organism>
<proteinExistence type="predicted"/>
<comment type="catalytic activity">
    <reaction evidence="6">
        <text>P(1),P(4)-bis(5'-adenosyl) tetraphosphate + H2O = 2 ADP + 2 H(+)</text>
        <dbReference type="Rhea" id="RHEA:24252"/>
        <dbReference type="ChEBI" id="CHEBI:15377"/>
        <dbReference type="ChEBI" id="CHEBI:15378"/>
        <dbReference type="ChEBI" id="CHEBI:58141"/>
        <dbReference type="ChEBI" id="CHEBI:456216"/>
        <dbReference type="EC" id="3.6.1.41"/>
    </reaction>
</comment>
<evidence type="ECO:0000256" key="4">
    <source>
        <dbReference type="ARBA" id="ARBA00022801"/>
    </source>
</evidence>
<gene>
    <name evidence="8" type="ORF">SAMN05216447_10637</name>
</gene>
<sequence length="205" mass="23316">MSQEAFTADQLSFIIRVQGDLRNHMRAVKPRRYEHSLSVAETAQKLALLYDVDPFEARVAGILHDWDKVLPDEELLRRSQERGIDLGVDLELVLPLLHGILAARELPEIYPELSRDVLVAIERHTTAAVDMTPLDMVVFVADGIEPLRRSCPNIDQVRAMVGKSSLEDLFWNSFAGGISYVVDTRRYLYPGTIEIYNELVRRRAS</sequence>
<protein>
    <recommendedName>
        <fullName evidence="1">bis(5'-nucleosyl)-tetraphosphatase (symmetrical)</fullName>
        <ecNumber evidence="1">3.6.1.41</ecNumber>
    </recommendedName>
</protein>
<dbReference type="Gene3D" id="1.10.3210.10">
    <property type="entry name" value="Hypothetical protein af1432"/>
    <property type="match status" value="1"/>
</dbReference>
<evidence type="ECO:0000313" key="9">
    <source>
        <dbReference type="Proteomes" id="UP000199135"/>
    </source>
</evidence>
<name>A0A1H6JFM0_9ACTN</name>
<evidence type="ECO:0000256" key="5">
    <source>
        <dbReference type="ARBA" id="ARBA00023004"/>
    </source>
</evidence>
<dbReference type="InterPro" id="IPR003607">
    <property type="entry name" value="HD/PDEase_dom"/>
</dbReference>
<dbReference type="PANTHER" id="PTHR35795">
    <property type="entry name" value="SLR1885 PROTEIN"/>
    <property type="match status" value="1"/>
</dbReference>
<keyword evidence="5" id="KW-0408">Iron</keyword>
<dbReference type="PANTHER" id="PTHR35795:SF1">
    <property type="entry name" value="BIS(5'-NUCLEOSYL)-TETRAPHOSPHATASE, SYMMETRICAL"/>
    <property type="match status" value="1"/>
</dbReference>
<dbReference type="SMART" id="SM00471">
    <property type="entry name" value="HDc"/>
    <property type="match status" value="1"/>
</dbReference>
<dbReference type="InterPro" id="IPR051094">
    <property type="entry name" value="Diverse_Catalytic_Enzymes"/>
</dbReference>
<evidence type="ECO:0000259" key="7">
    <source>
        <dbReference type="PROSITE" id="PS51831"/>
    </source>
</evidence>
<dbReference type="PROSITE" id="PS51831">
    <property type="entry name" value="HD"/>
    <property type="match status" value="1"/>
</dbReference>
<dbReference type="EMBL" id="FNWT01000006">
    <property type="protein sequence ID" value="SEH57896.1"/>
    <property type="molecule type" value="Genomic_DNA"/>
</dbReference>
<dbReference type="InterPro" id="IPR006674">
    <property type="entry name" value="HD_domain"/>
</dbReference>
<evidence type="ECO:0000256" key="6">
    <source>
        <dbReference type="ARBA" id="ARBA00049417"/>
    </source>
</evidence>
<dbReference type="SUPFAM" id="SSF109604">
    <property type="entry name" value="HD-domain/PDEase-like"/>
    <property type="match status" value="1"/>
</dbReference>
<feature type="domain" description="HD" evidence="7">
    <location>
        <begin position="32"/>
        <end position="147"/>
    </location>
</feature>
<keyword evidence="3" id="KW-0547">Nucleotide-binding</keyword>
<dbReference type="CDD" id="cd00077">
    <property type="entry name" value="HDc"/>
    <property type="match status" value="1"/>
</dbReference>
<evidence type="ECO:0000256" key="1">
    <source>
        <dbReference type="ARBA" id="ARBA00012506"/>
    </source>
</evidence>
<dbReference type="InterPro" id="IPR005249">
    <property type="entry name" value="YqeK"/>
</dbReference>